<keyword evidence="3" id="KW-0812">Transmembrane</keyword>
<dbReference type="Proteomes" id="UP000199031">
    <property type="component" value="Unassembled WGS sequence"/>
</dbReference>
<comment type="similarity">
    <text evidence="2">Belongs to the CDP-alcohol phosphatidyltransferase class-I family.</text>
</comment>
<feature type="transmembrane region" description="Helical" evidence="3">
    <location>
        <begin position="93"/>
        <end position="112"/>
    </location>
</feature>
<dbReference type="InterPro" id="IPR048254">
    <property type="entry name" value="CDP_ALCOHOL_P_TRANSF_CS"/>
</dbReference>
<dbReference type="RefSeq" id="WP_090653401.1">
    <property type="nucleotide sequence ID" value="NZ_FOXQ01000001.1"/>
</dbReference>
<dbReference type="AlphaFoldDB" id="A0A1I5R3T5"/>
<organism evidence="4 5">
    <name type="scientific">Parafilimonas terrae</name>
    <dbReference type="NCBI Taxonomy" id="1465490"/>
    <lineage>
        <taxon>Bacteria</taxon>
        <taxon>Pseudomonadati</taxon>
        <taxon>Bacteroidota</taxon>
        <taxon>Chitinophagia</taxon>
        <taxon>Chitinophagales</taxon>
        <taxon>Chitinophagaceae</taxon>
        <taxon>Parafilimonas</taxon>
    </lineage>
</organism>
<dbReference type="Gene3D" id="1.20.120.1760">
    <property type="match status" value="1"/>
</dbReference>
<sequence length="262" mass="29082">MKQIPNIITLLNLFFGCIAIVYILQPGLVPLYNADELTLTPDVTALGTQYVSIPQQMFMASLFIGLAAVVDFFDGFVARWMKATSSIGAQLDSLADVVSFGVAPSLIIYQFLRLSFAQQENGLEASVLFLMPAFIVACAGAYRLARFNIDTGQTTYFKGVPIPANGLVIAAFPLIYWTNDYAIVTQILISPWFWYVLIFILSWLMVSTKPMLALKFKGVTVQKLMPFIIIAVIAVVSAFFIQWLAVPLSFLAYVILSLLYKQ</sequence>
<dbReference type="PROSITE" id="PS51257">
    <property type="entry name" value="PROKAR_LIPOPROTEIN"/>
    <property type="match status" value="1"/>
</dbReference>
<dbReference type="PROSITE" id="PS00379">
    <property type="entry name" value="CDP_ALCOHOL_P_TRANSF"/>
    <property type="match status" value="1"/>
</dbReference>
<feature type="transmembrane region" description="Helical" evidence="3">
    <location>
        <begin position="183"/>
        <end position="206"/>
    </location>
</feature>
<dbReference type="Pfam" id="PF01066">
    <property type="entry name" value="CDP-OH_P_transf"/>
    <property type="match status" value="1"/>
</dbReference>
<evidence type="ECO:0000313" key="4">
    <source>
        <dbReference type="EMBL" id="SFP52726.1"/>
    </source>
</evidence>
<evidence type="ECO:0000256" key="2">
    <source>
        <dbReference type="RuleBase" id="RU003750"/>
    </source>
</evidence>
<feature type="transmembrane region" description="Helical" evidence="3">
    <location>
        <begin position="58"/>
        <end position="81"/>
    </location>
</feature>
<evidence type="ECO:0000256" key="3">
    <source>
        <dbReference type="SAM" id="Phobius"/>
    </source>
</evidence>
<reference evidence="4 5" key="1">
    <citation type="submission" date="2016-10" db="EMBL/GenBank/DDBJ databases">
        <authorList>
            <person name="de Groot N.N."/>
        </authorList>
    </citation>
    <scope>NUCLEOTIDE SEQUENCE [LARGE SCALE GENOMIC DNA]</scope>
    <source>
        <strain evidence="4 5">DSM 28286</strain>
    </source>
</reference>
<dbReference type="InterPro" id="IPR000462">
    <property type="entry name" value="CDP-OH_P_trans"/>
</dbReference>
<protein>
    <submittedName>
        <fullName evidence="4">CDP-diacylglycerol---serine O-phosphatidyltransferase</fullName>
    </submittedName>
</protein>
<keyword evidence="1 2" id="KW-0808">Transferase</keyword>
<keyword evidence="3" id="KW-1133">Transmembrane helix</keyword>
<keyword evidence="5" id="KW-1185">Reference proteome</keyword>
<keyword evidence="3" id="KW-0472">Membrane</keyword>
<accession>A0A1I5R3T5</accession>
<dbReference type="GO" id="GO:0008654">
    <property type="term" value="P:phospholipid biosynthetic process"/>
    <property type="evidence" value="ECO:0007669"/>
    <property type="project" value="InterPro"/>
</dbReference>
<feature type="transmembrane region" description="Helical" evidence="3">
    <location>
        <begin position="227"/>
        <end position="260"/>
    </location>
</feature>
<dbReference type="STRING" id="1465490.SAMN05444277_10137"/>
<name>A0A1I5R3T5_9BACT</name>
<feature type="transmembrane region" description="Helical" evidence="3">
    <location>
        <begin position="124"/>
        <end position="144"/>
    </location>
</feature>
<gene>
    <name evidence="4" type="ORF">SAMN05444277_10137</name>
</gene>
<dbReference type="GO" id="GO:0016020">
    <property type="term" value="C:membrane"/>
    <property type="evidence" value="ECO:0007669"/>
    <property type="project" value="InterPro"/>
</dbReference>
<evidence type="ECO:0000313" key="5">
    <source>
        <dbReference type="Proteomes" id="UP000199031"/>
    </source>
</evidence>
<dbReference type="OrthoDB" id="9777147at2"/>
<dbReference type="EMBL" id="FOXQ01000001">
    <property type="protein sequence ID" value="SFP52726.1"/>
    <property type="molecule type" value="Genomic_DNA"/>
</dbReference>
<feature type="transmembrane region" description="Helical" evidence="3">
    <location>
        <begin position="7"/>
        <end position="24"/>
    </location>
</feature>
<evidence type="ECO:0000256" key="1">
    <source>
        <dbReference type="ARBA" id="ARBA00022679"/>
    </source>
</evidence>
<feature type="transmembrane region" description="Helical" evidence="3">
    <location>
        <begin position="156"/>
        <end position="177"/>
    </location>
</feature>
<dbReference type="InterPro" id="IPR043130">
    <property type="entry name" value="CDP-OH_PTrfase_TM_dom"/>
</dbReference>
<proteinExistence type="inferred from homology"/>
<dbReference type="GO" id="GO:0016780">
    <property type="term" value="F:phosphotransferase activity, for other substituted phosphate groups"/>
    <property type="evidence" value="ECO:0007669"/>
    <property type="project" value="InterPro"/>
</dbReference>